<dbReference type="AlphaFoldDB" id="A0A3B0SQU6"/>
<keyword evidence="4 5" id="KW-0472">Membrane</keyword>
<evidence type="ECO:0000256" key="1">
    <source>
        <dbReference type="ARBA" id="ARBA00004141"/>
    </source>
</evidence>
<evidence type="ECO:0000256" key="3">
    <source>
        <dbReference type="ARBA" id="ARBA00022989"/>
    </source>
</evidence>
<feature type="transmembrane region" description="Helical" evidence="5">
    <location>
        <begin position="21"/>
        <end position="44"/>
    </location>
</feature>
<gene>
    <name evidence="7" type="ORF">MNBD_ACTINO02-1238</name>
</gene>
<feature type="transmembrane region" description="Helical" evidence="5">
    <location>
        <begin position="346"/>
        <end position="365"/>
    </location>
</feature>
<name>A0A3B0SQU6_9ZZZZ</name>
<sequence>MMRRAVLLVARREFIERGRSKAFLISTAFTLVLIAAIVVVPTLIGGDDGTTWTLGSVGVIDGDMVSDIDALSGQDVTVVGASFDTVGAAEAALEDGDVDLVVVAGKEILTVEHTSQTLIALTTFTLESRARLDRMRELGLSQTEISELNSPTYATRTIGDVSVGPSANELIAVMGTVLLFISIITYGQWVLTGVVEEKQSRVIEVVLGAIEPRHLLAGKVLGIGGLALIQLIALLGEGFILVSAFDLVDLPATSLGAAGVIILWFILGFALYATAYAAAGSLVDRMEDAQNAAFPLTLVLMAGYFIASFSFDTDNPILRAASLFPLFSPMAMPLRQARGDATPVEIIFAVAFMVAAIWFVIRLAGRIYTGAALRTGGKVKAREAWNSPDR</sequence>
<evidence type="ECO:0000256" key="4">
    <source>
        <dbReference type="ARBA" id="ARBA00023136"/>
    </source>
</evidence>
<reference evidence="7" key="1">
    <citation type="submission" date="2018-06" db="EMBL/GenBank/DDBJ databases">
        <authorList>
            <person name="Zhirakovskaya E."/>
        </authorList>
    </citation>
    <scope>NUCLEOTIDE SEQUENCE</scope>
</reference>
<evidence type="ECO:0000259" key="6">
    <source>
        <dbReference type="Pfam" id="PF12698"/>
    </source>
</evidence>
<dbReference type="EMBL" id="UOEK01000113">
    <property type="protein sequence ID" value="VAV97215.1"/>
    <property type="molecule type" value="Genomic_DNA"/>
</dbReference>
<protein>
    <recommendedName>
        <fullName evidence="6">ABC-2 type transporter transmembrane domain-containing protein</fullName>
    </recommendedName>
</protein>
<organism evidence="7">
    <name type="scientific">hydrothermal vent metagenome</name>
    <dbReference type="NCBI Taxonomy" id="652676"/>
    <lineage>
        <taxon>unclassified sequences</taxon>
        <taxon>metagenomes</taxon>
        <taxon>ecological metagenomes</taxon>
    </lineage>
</organism>
<proteinExistence type="predicted"/>
<feature type="transmembrane region" description="Helical" evidence="5">
    <location>
        <begin position="220"/>
        <end position="245"/>
    </location>
</feature>
<dbReference type="GO" id="GO:0016020">
    <property type="term" value="C:membrane"/>
    <property type="evidence" value="ECO:0007669"/>
    <property type="project" value="UniProtKB-SubCell"/>
</dbReference>
<keyword evidence="3 5" id="KW-1133">Transmembrane helix</keyword>
<evidence type="ECO:0000256" key="5">
    <source>
        <dbReference type="SAM" id="Phobius"/>
    </source>
</evidence>
<feature type="transmembrane region" description="Helical" evidence="5">
    <location>
        <begin position="170"/>
        <end position="191"/>
    </location>
</feature>
<feature type="transmembrane region" description="Helical" evidence="5">
    <location>
        <begin position="291"/>
        <end position="311"/>
    </location>
</feature>
<evidence type="ECO:0000256" key="2">
    <source>
        <dbReference type="ARBA" id="ARBA00022692"/>
    </source>
</evidence>
<accession>A0A3B0SQU6</accession>
<evidence type="ECO:0000313" key="7">
    <source>
        <dbReference type="EMBL" id="VAV97215.1"/>
    </source>
</evidence>
<keyword evidence="2 5" id="KW-0812">Transmembrane</keyword>
<dbReference type="Pfam" id="PF12698">
    <property type="entry name" value="ABC2_membrane_3"/>
    <property type="match status" value="1"/>
</dbReference>
<dbReference type="InterPro" id="IPR013525">
    <property type="entry name" value="ABC2_TM"/>
</dbReference>
<comment type="subcellular location">
    <subcellularLocation>
        <location evidence="1">Membrane</location>
        <topology evidence="1">Multi-pass membrane protein</topology>
    </subcellularLocation>
</comment>
<feature type="transmembrane region" description="Helical" evidence="5">
    <location>
        <begin position="257"/>
        <end position="279"/>
    </location>
</feature>
<dbReference type="GO" id="GO:0140359">
    <property type="term" value="F:ABC-type transporter activity"/>
    <property type="evidence" value="ECO:0007669"/>
    <property type="project" value="InterPro"/>
</dbReference>
<feature type="domain" description="ABC-2 type transporter transmembrane" evidence="6">
    <location>
        <begin position="21"/>
        <end position="364"/>
    </location>
</feature>